<evidence type="ECO:0000313" key="2">
    <source>
        <dbReference type="EMBL" id="QOP45166.1"/>
    </source>
</evidence>
<organism evidence="2 3">
    <name type="scientific">Sulfurimonas paralvinellae</name>
    <dbReference type="NCBI Taxonomy" id="317658"/>
    <lineage>
        <taxon>Bacteria</taxon>
        <taxon>Pseudomonadati</taxon>
        <taxon>Campylobacterota</taxon>
        <taxon>Epsilonproteobacteria</taxon>
        <taxon>Campylobacterales</taxon>
        <taxon>Sulfurimonadaceae</taxon>
        <taxon>Sulfurimonas</taxon>
    </lineage>
</organism>
<evidence type="ECO:0000256" key="1">
    <source>
        <dbReference type="SAM" id="MobiDB-lite"/>
    </source>
</evidence>
<keyword evidence="3" id="KW-1185">Reference proteome</keyword>
<reference evidence="2 3" key="1">
    <citation type="submission" date="2019-07" db="EMBL/GenBank/DDBJ databases">
        <title>Sulfurimonas paralvinellae sp. nov., a novel mesophilic, hydrogen- and sulfur-oxidizing chemolithoautotroph within the Epsilonproteo- bacteria isolated from a deep-sea hydrothermal vent polychaete nest, reclassification of Thiomicrospira denitrificans as Sulfurimonas denitrificans comb. nov. and emended description of the genus Sulfurimonas.</title>
        <authorList>
            <person name="Wang S."/>
            <person name="Jiang L."/>
            <person name="Shao Z."/>
        </authorList>
    </citation>
    <scope>NUCLEOTIDE SEQUENCE [LARGE SCALE GENOMIC DNA]</scope>
    <source>
        <strain evidence="2 3">GO25</strain>
    </source>
</reference>
<feature type="region of interest" description="Disordered" evidence="1">
    <location>
        <begin position="27"/>
        <end position="50"/>
    </location>
</feature>
<accession>A0A7M1B6N2</accession>
<dbReference type="KEGG" id="spal:FM071_02220"/>
<proteinExistence type="predicted"/>
<gene>
    <name evidence="2" type="ORF">FM071_02220</name>
</gene>
<evidence type="ECO:0000313" key="3">
    <source>
        <dbReference type="Proteomes" id="UP000593580"/>
    </source>
</evidence>
<protein>
    <submittedName>
        <fullName evidence="2">Uncharacterized protein</fullName>
    </submittedName>
</protein>
<sequence>MFIASYATFIPTVATIKPNNSIKESFSHKSEPVLLSEQKPDNTETKLQPAPQPLSTAAKYSLLWQQEQNPNLQELEKVQKRQKAKTAYKESVTPFSYMKKPKVPLQNSYFGLHSKFPKETQVVQHTFLKEKMLNTYIENDNYYRVTAA</sequence>
<name>A0A7M1B6N2_9BACT</name>
<dbReference type="AlphaFoldDB" id="A0A7M1B6N2"/>
<dbReference type="Proteomes" id="UP000593580">
    <property type="component" value="Chromosome"/>
</dbReference>
<dbReference type="RefSeq" id="WP_193111412.1">
    <property type="nucleotide sequence ID" value="NZ_CP041406.1"/>
</dbReference>
<dbReference type="EMBL" id="CP041406">
    <property type="protein sequence ID" value="QOP45166.1"/>
    <property type="molecule type" value="Genomic_DNA"/>
</dbReference>